<evidence type="ECO:0000313" key="2">
    <source>
        <dbReference type="EMBL" id="EIE21805.1"/>
    </source>
</evidence>
<dbReference type="EMBL" id="AGSI01000011">
    <property type="protein sequence ID" value="EIE21805.1"/>
    <property type="molecule type" value="Genomic_DNA"/>
</dbReference>
<protein>
    <submittedName>
        <fullName evidence="2">SET domain-containing protein</fullName>
    </submittedName>
</protein>
<dbReference type="GO" id="GO:0016279">
    <property type="term" value="F:protein-lysine N-methyltransferase activity"/>
    <property type="evidence" value="ECO:0007669"/>
    <property type="project" value="InterPro"/>
</dbReference>
<dbReference type="CDD" id="cd19178">
    <property type="entry name" value="SET_SETD6"/>
    <property type="match status" value="1"/>
</dbReference>
<dbReference type="GeneID" id="17039790"/>
<dbReference type="Proteomes" id="UP000007264">
    <property type="component" value="Unassembled WGS sequence"/>
</dbReference>
<dbReference type="STRING" id="574566.I0YTT6"/>
<name>I0YTT6_COCSC</name>
<dbReference type="RefSeq" id="XP_005646349.1">
    <property type="nucleotide sequence ID" value="XM_005646292.1"/>
</dbReference>
<sequence length="275" mass="30178">MDVSKVLAWLRLAGIECSCCSIDVFDGSGRGVVATKDISCGEVVVHVPDESVLMPENCSCSEALEDAGLTNASGDAEMESIGLILALMTEKKLGKSSKWKGYLDFLPKSIPGMPLFWDSEQLQSLEGTSLIEKMNGCKAMPDRPLEPPCKFNSVVLPFLQSNAHLKLPHNAASTRRLYVWATAMVSAYSFTIGEDRFQAMVPMWDALNHITGHANVRLHHCARKGALRMIATCLITKGEQVINSYGDLPNSELLRRYGFVETDPNPHDCLEVAFV</sequence>
<dbReference type="eggNOG" id="KOG1338">
    <property type="taxonomic scope" value="Eukaryota"/>
</dbReference>
<dbReference type="KEGG" id="csl:COCSUDRAFT_17171"/>
<feature type="domain" description="SET" evidence="1">
    <location>
        <begin position="29"/>
        <end position="246"/>
    </location>
</feature>
<dbReference type="OrthoDB" id="441812at2759"/>
<evidence type="ECO:0000313" key="3">
    <source>
        <dbReference type="Proteomes" id="UP000007264"/>
    </source>
</evidence>
<proteinExistence type="predicted"/>
<dbReference type="PANTHER" id="PTHR13271:SF145">
    <property type="entry name" value="SET DOMAIN-CONTAINING PROTEIN"/>
    <property type="match status" value="1"/>
</dbReference>
<reference evidence="2 3" key="1">
    <citation type="journal article" date="2012" name="Genome Biol.">
        <title>The genome of the polar eukaryotic microalga coccomyxa subellipsoidea reveals traits of cold adaptation.</title>
        <authorList>
            <person name="Blanc G."/>
            <person name="Agarkova I."/>
            <person name="Grimwood J."/>
            <person name="Kuo A."/>
            <person name="Brueggeman A."/>
            <person name="Dunigan D."/>
            <person name="Gurnon J."/>
            <person name="Ladunga I."/>
            <person name="Lindquist E."/>
            <person name="Lucas S."/>
            <person name="Pangilinan J."/>
            <person name="Proschold T."/>
            <person name="Salamov A."/>
            <person name="Schmutz J."/>
            <person name="Weeks D."/>
            <person name="Yamada T."/>
            <person name="Claverie J.M."/>
            <person name="Grigoriev I."/>
            <person name="Van Etten J."/>
            <person name="Lomsadze A."/>
            <person name="Borodovsky M."/>
        </authorList>
    </citation>
    <scope>NUCLEOTIDE SEQUENCE [LARGE SCALE GENOMIC DNA]</scope>
    <source>
        <strain evidence="2 3">C-169</strain>
    </source>
</reference>
<dbReference type="InterPro" id="IPR001214">
    <property type="entry name" value="SET_dom"/>
</dbReference>
<dbReference type="InterPro" id="IPR044430">
    <property type="entry name" value="SETD6_SET"/>
</dbReference>
<dbReference type="Gene3D" id="3.90.1410.10">
    <property type="entry name" value="set domain protein methyltransferase, domain 1"/>
    <property type="match status" value="1"/>
</dbReference>
<accession>I0YTT6</accession>
<organism evidence="2 3">
    <name type="scientific">Coccomyxa subellipsoidea (strain C-169)</name>
    <name type="common">Green microalga</name>
    <dbReference type="NCBI Taxonomy" id="574566"/>
    <lineage>
        <taxon>Eukaryota</taxon>
        <taxon>Viridiplantae</taxon>
        <taxon>Chlorophyta</taxon>
        <taxon>core chlorophytes</taxon>
        <taxon>Trebouxiophyceae</taxon>
        <taxon>Trebouxiophyceae incertae sedis</taxon>
        <taxon>Coccomyxaceae</taxon>
        <taxon>Coccomyxa</taxon>
        <taxon>Coccomyxa subellipsoidea</taxon>
    </lineage>
</organism>
<gene>
    <name evidence="2" type="ORF">COCSUDRAFT_17171</name>
</gene>
<dbReference type="InterPro" id="IPR050600">
    <property type="entry name" value="SETD3_SETD6_MTase"/>
</dbReference>
<dbReference type="PANTHER" id="PTHR13271">
    <property type="entry name" value="UNCHARACTERIZED PUTATIVE METHYLTRANSFERASE"/>
    <property type="match status" value="1"/>
</dbReference>
<evidence type="ECO:0000259" key="1">
    <source>
        <dbReference type="Pfam" id="PF00856"/>
    </source>
</evidence>
<feature type="non-terminal residue" evidence="2">
    <location>
        <position position="275"/>
    </location>
</feature>
<dbReference type="AlphaFoldDB" id="I0YTT6"/>
<dbReference type="Pfam" id="PF00856">
    <property type="entry name" value="SET"/>
    <property type="match status" value="1"/>
</dbReference>
<keyword evidence="3" id="KW-1185">Reference proteome</keyword>
<dbReference type="InterPro" id="IPR046341">
    <property type="entry name" value="SET_dom_sf"/>
</dbReference>
<dbReference type="SUPFAM" id="SSF82199">
    <property type="entry name" value="SET domain"/>
    <property type="match status" value="1"/>
</dbReference>
<comment type="caution">
    <text evidence="2">The sequence shown here is derived from an EMBL/GenBank/DDBJ whole genome shotgun (WGS) entry which is preliminary data.</text>
</comment>